<evidence type="ECO:0000259" key="1">
    <source>
        <dbReference type="Pfam" id="PF01266"/>
    </source>
</evidence>
<proteinExistence type="predicted"/>
<comment type="caution">
    <text evidence="2">The sequence shown here is derived from an EMBL/GenBank/DDBJ whole genome shotgun (WGS) entry which is preliminary data.</text>
</comment>
<feature type="domain" description="FAD dependent oxidoreductase" evidence="1">
    <location>
        <begin position="41"/>
        <end position="417"/>
    </location>
</feature>
<reference evidence="2 3" key="1">
    <citation type="journal article" date="2024" name="J. Plant Pathol.">
        <title>Sequence and assembly of the genome of Seiridium unicorne, isolate CBS 538.82, causal agent of cypress canker disease.</title>
        <authorList>
            <person name="Scali E."/>
            <person name="Rocca G.D."/>
            <person name="Danti R."/>
            <person name="Garbelotto M."/>
            <person name="Barberini S."/>
            <person name="Baroncelli R."/>
            <person name="Emiliani G."/>
        </authorList>
    </citation>
    <scope>NUCLEOTIDE SEQUENCE [LARGE SCALE GENOMIC DNA]</scope>
    <source>
        <strain evidence="2 3">BM-138-508</strain>
    </source>
</reference>
<gene>
    <name evidence="2" type="ORF">SUNI508_13574</name>
</gene>
<dbReference type="SUPFAM" id="SSF51905">
    <property type="entry name" value="FAD/NAD(P)-binding domain"/>
    <property type="match status" value="1"/>
</dbReference>
<evidence type="ECO:0000313" key="3">
    <source>
        <dbReference type="Proteomes" id="UP001408356"/>
    </source>
</evidence>
<dbReference type="InterPro" id="IPR036188">
    <property type="entry name" value="FAD/NAD-bd_sf"/>
</dbReference>
<keyword evidence="3" id="KW-1185">Reference proteome</keyword>
<dbReference type="Pfam" id="PF01266">
    <property type="entry name" value="DAO"/>
    <property type="match status" value="1"/>
</dbReference>
<evidence type="ECO:0000313" key="2">
    <source>
        <dbReference type="EMBL" id="KAK9424473.1"/>
    </source>
</evidence>
<dbReference type="InterPro" id="IPR006076">
    <property type="entry name" value="FAD-dep_OxRdtase"/>
</dbReference>
<dbReference type="PANTHER" id="PTHR13847">
    <property type="entry name" value="SARCOSINE DEHYDROGENASE-RELATED"/>
    <property type="match status" value="1"/>
</dbReference>
<sequence length="460" mass="50175">MSPSKSTSPYPVANATASYWRSEPHALDEHRSTPQLPERSDVVIVGAGFCGATTAYCLLKEPSPSRPSVTVLEAREACSGATGRNGGHLRPDVFLDLVERSETDGLDVANEIALFEVANADAVAKLVEDESIECELRKCTTGYAFLDEQEARRLKLQYDGMLGKCPTMKDVAYHGPSEAEQLTSVKGAKAAFTFPAATVWPYKLVMGLLERAVQKGLNLQTNTPVLEVSESADQEGYWNLSTPRGDTKARQVIFATNAYTGGILPQYKDDIVPVRGLMGRVVPMPKPSFSTQMLHSSATKYLGFEYDYHAIQPDGSLVVGGAFVPHRKHPSRYNVSDDSTLYEGTDDLFEGWAQKCFRGWEDVETKVENTWTGIMGTTPDKLPHIGRVPEKPGQFICAGFNGHGMPNVFLSAKGIVQMMQTGCSLSDTGVPSCYETSPSRLQNWGNKEEVDGLGISADQI</sequence>
<dbReference type="Gene3D" id="3.50.50.60">
    <property type="entry name" value="FAD/NAD(P)-binding domain"/>
    <property type="match status" value="1"/>
</dbReference>
<dbReference type="Proteomes" id="UP001408356">
    <property type="component" value="Unassembled WGS sequence"/>
</dbReference>
<dbReference type="PANTHER" id="PTHR13847:SF279">
    <property type="entry name" value="FAD DEPENDENT OXIDOREDUCTASE DOMAIN-CONTAINING PROTEIN-RELATED"/>
    <property type="match status" value="1"/>
</dbReference>
<protein>
    <submittedName>
        <fullName evidence="2">FAD dependent oxidoreductase</fullName>
    </submittedName>
</protein>
<dbReference type="EMBL" id="JARVKF010000036">
    <property type="protein sequence ID" value="KAK9424473.1"/>
    <property type="molecule type" value="Genomic_DNA"/>
</dbReference>
<organism evidence="2 3">
    <name type="scientific">Seiridium unicorne</name>
    <dbReference type="NCBI Taxonomy" id="138068"/>
    <lineage>
        <taxon>Eukaryota</taxon>
        <taxon>Fungi</taxon>
        <taxon>Dikarya</taxon>
        <taxon>Ascomycota</taxon>
        <taxon>Pezizomycotina</taxon>
        <taxon>Sordariomycetes</taxon>
        <taxon>Xylariomycetidae</taxon>
        <taxon>Amphisphaeriales</taxon>
        <taxon>Sporocadaceae</taxon>
        <taxon>Seiridium</taxon>
    </lineage>
</organism>
<dbReference type="Gene3D" id="3.30.9.10">
    <property type="entry name" value="D-Amino Acid Oxidase, subunit A, domain 2"/>
    <property type="match status" value="1"/>
</dbReference>
<name>A0ABR2VC56_9PEZI</name>
<accession>A0ABR2VC56</accession>